<proteinExistence type="predicted"/>
<name>A0A412WYN9_BACUN</name>
<organism evidence="1 2">
    <name type="scientific">Bacteroides uniformis</name>
    <dbReference type="NCBI Taxonomy" id="820"/>
    <lineage>
        <taxon>Bacteria</taxon>
        <taxon>Pseudomonadati</taxon>
        <taxon>Bacteroidota</taxon>
        <taxon>Bacteroidia</taxon>
        <taxon>Bacteroidales</taxon>
        <taxon>Bacteroidaceae</taxon>
        <taxon>Bacteroides</taxon>
    </lineage>
</organism>
<dbReference type="Proteomes" id="UP000285343">
    <property type="component" value="Unassembled WGS sequence"/>
</dbReference>
<comment type="caution">
    <text evidence="1">The sequence shown here is derived from an EMBL/GenBank/DDBJ whole genome shotgun (WGS) entry which is preliminary data.</text>
</comment>
<dbReference type="EMBL" id="QRZC01000062">
    <property type="protein sequence ID" value="RGV32890.1"/>
    <property type="molecule type" value="Genomic_DNA"/>
</dbReference>
<evidence type="ECO:0000313" key="1">
    <source>
        <dbReference type="EMBL" id="RGV32890.1"/>
    </source>
</evidence>
<dbReference type="AlphaFoldDB" id="A0A412WYN9"/>
<gene>
    <name evidence="1" type="ORF">DWW14_23995</name>
</gene>
<protein>
    <submittedName>
        <fullName evidence="1">Uncharacterized protein</fullName>
    </submittedName>
</protein>
<sequence>MFTVSLFFPVRIRRNNPRSKKTLELIEGAMAGVNERLIREATSYPARVERRRIHFVFFFSLL</sequence>
<accession>A0A412WYN9</accession>
<evidence type="ECO:0000313" key="2">
    <source>
        <dbReference type="Proteomes" id="UP000285343"/>
    </source>
</evidence>
<reference evidence="1 2" key="1">
    <citation type="submission" date="2018-08" db="EMBL/GenBank/DDBJ databases">
        <title>A genome reference for cultivated species of the human gut microbiota.</title>
        <authorList>
            <person name="Zou Y."/>
            <person name="Xue W."/>
            <person name="Luo G."/>
        </authorList>
    </citation>
    <scope>NUCLEOTIDE SEQUENCE [LARGE SCALE GENOMIC DNA]</scope>
    <source>
        <strain evidence="1 2">AF14-42</strain>
    </source>
</reference>